<dbReference type="PROSITE" id="PS51186">
    <property type="entry name" value="GNAT"/>
    <property type="match status" value="1"/>
</dbReference>
<organism evidence="4 5">
    <name type="scientific">Sphingomonas panacisoli</name>
    <dbReference type="NCBI Taxonomy" id="1813879"/>
    <lineage>
        <taxon>Bacteria</taxon>
        <taxon>Pseudomonadati</taxon>
        <taxon>Pseudomonadota</taxon>
        <taxon>Alphaproteobacteria</taxon>
        <taxon>Sphingomonadales</taxon>
        <taxon>Sphingomonadaceae</taxon>
        <taxon>Sphingomonas</taxon>
    </lineage>
</organism>
<name>A0A5B8LKM8_9SPHN</name>
<dbReference type="EMBL" id="CP042306">
    <property type="protein sequence ID" value="QDZ08144.1"/>
    <property type="molecule type" value="Genomic_DNA"/>
</dbReference>
<dbReference type="AlphaFoldDB" id="A0A5B8LKM8"/>
<keyword evidence="2" id="KW-0012">Acyltransferase</keyword>
<accession>A0A5B8LKM8</accession>
<dbReference type="RefSeq" id="WP_146572365.1">
    <property type="nucleotide sequence ID" value="NZ_CP042306.1"/>
</dbReference>
<sequence length="152" mass="16874">MSYREATAADLPVIIRLLAEDQIGGRKDDPGPPLDPVYAAAFAAIDADPNQRLIVAEIDGAVIGTMQLSFLPGLLNRGAWRGQIEAVRIAADRRSQGLGEQLIAWALERFRERGCFMAQLTSNNDRVAAHRFYERLGWQKSHAGFKLYLEAH</sequence>
<keyword evidence="5" id="KW-1185">Reference proteome</keyword>
<dbReference type="InterPro" id="IPR000182">
    <property type="entry name" value="GNAT_dom"/>
</dbReference>
<dbReference type="InterPro" id="IPR050832">
    <property type="entry name" value="Bact_Acetyltransf"/>
</dbReference>
<dbReference type="InterPro" id="IPR016181">
    <property type="entry name" value="Acyl_CoA_acyltransferase"/>
</dbReference>
<reference evidence="4 5" key="1">
    <citation type="submission" date="2019-07" db="EMBL/GenBank/DDBJ databases">
        <title>Full genome sequence of Sphingomonas sp. 4R-6-7(HKS19).</title>
        <authorList>
            <person name="Im W.-T."/>
        </authorList>
    </citation>
    <scope>NUCLEOTIDE SEQUENCE [LARGE SCALE GENOMIC DNA]</scope>
    <source>
        <strain evidence="4 5">HKS19</strain>
    </source>
</reference>
<proteinExistence type="predicted"/>
<dbReference type="Gene3D" id="3.40.630.30">
    <property type="match status" value="1"/>
</dbReference>
<evidence type="ECO:0000313" key="5">
    <source>
        <dbReference type="Proteomes" id="UP000315673"/>
    </source>
</evidence>
<dbReference type="SUPFAM" id="SSF55729">
    <property type="entry name" value="Acyl-CoA N-acyltransferases (Nat)"/>
    <property type="match status" value="1"/>
</dbReference>
<feature type="domain" description="N-acetyltransferase" evidence="3">
    <location>
        <begin position="1"/>
        <end position="152"/>
    </location>
</feature>
<keyword evidence="1 4" id="KW-0808">Transferase</keyword>
<dbReference type="KEGG" id="spai:FPZ24_12190"/>
<dbReference type="PANTHER" id="PTHR43877">
    <property type="entry name" value="AMINOALKYLPHOSPHONATE N-ACETYLTRANSFERASE-RELATED-RELATED"/>
    <property type="match status" value="1"/>
</dbReference>
<dbReference type="PANTHER" id="PTHR43877:SF2">
    <property type="entry name" value="AMINOALKYLPHOSPHONATE N-ACETYLTRANSFERASE-RELATED"/>
    <property type="match status" value="1"/>
</dbReference>
<dbReference type="OrthoDB" id="9789603at2"/>
<evidence type="ECO:0000256" key="2">
    <source>
        <dbReference type="ARBA" id="ARBA00023315"/>
    </source>
</evidence>
<dbReference type="GO" id="GO:0016747">
    <property type="term" value="F:acyltransferase activity, transferring groups other than amino-acyl groups"/>
    <property type="evidence" value="ECO:0007669"/>
    <property type="project" value="InterPro"/>
</dbReference>
<evidence type="ECO:0000313" key="4">
    <source>
        <dbReference type="EMBL" id="QDZ08144.1"/>
    </source>
</evidence>
<protein>
    <submittedName>
        <fullName evidence="4">GNAT family N-acetyltransferase</fullName>
    </submittedName>
</protein>
<evidence type="ECO:0000256" key="1">
    <source>
        <dbReference type="ARBA" id="ARBA00022679"/>
    </source>
</evidence>
<gene>
    <name evidence="4" type="ORF">FPZ24_12190</name>
</gene>
<dbReference type="Pfam" id="PF00583">
    <property type="entry name" value="Acetyltransf_1"/>
    <property type="match status" value="1"/>
</dbReference>
<dbReference type="CDD" id="cd04301">
    <property type="entry name" value="NAT_SF"/>
    <property type="match status" value="1"/>
</dbReference>
<evidence type="ECO:0000259" key="3">
    <source>
        <dbReference type="PROSITE" id="PS51186"/>
    </source>
</evidence>
<dbReference type="Proteomes" id="UP000315673">
    <property type="component" value="Chromosome"/>
</dbReference>